<proteinExistence type="inferred from homology"/>
<evidence type="ECO:0000259" key="8">
    <source>
        <dbReference type="PROSITE" id="PS50928"/>
    </source>
</evidence>
<keyword evidence="6 7" id="KW-0472">Membrane</keyword>
<dbReference type="AlphaFoldDB" id="A0A1I1XPE9"/>
<reference evidence="9 10" key="1">
    <citation type="submission" date="2016-10" db="EMBL/GenBank/DDBJ databases">
        <authorList>
            <person name="de Groot N.N."/>
        </authorList>
    </citation>
    <scope>NUCLEOTIDE SEQUENCE [LARGE SCALE GENOMIC DNA]</scope>
    <source>
        <strain evidence="9 10">DSM 9236</strain>
    </source>
</reference>
<feature type="domain" description="ABC transmembrane type-1" evidence="8">
    <location>
        <begin position="72"/>
        <end position="261"/>
    </location>
</feature>
<feature type="transmembrane region" description="Helical" evidence="7">
    <location>
        <begin position="12"/>
        <end position="33"/>
    </location>
</feature>
<evidence type="ECO:0000256" key="1">
    <source>
        <dbReference type="ARBA" id="ARBA00004651"/>
    </source>
</evidence>
<keyword evidence="3" id="KW-1003">Cell membrane</keyword>
<evidence type="ECO:0000256" key="7">
    <source>
        <dbReference type="RuleBase" id="RU363032"/>
    </source>
</evidence>
<keyword evidence="2 7" id="KW-0813">Transport</keyword>
<keyword evidence="5 7" id="KW-1133">Transmembrane helix</keyword>
<evidence type="ECO:0000256" key="2">
    <source>
        <dbReference type="ARBA" id="ARBA00022448"/>
    </source>
</evidence>
<keyword evidence="4 7" id="KW-0812">Transmembrane</keyword>
<accession>A0A1I1XPE9</accession>
<dbReference type="GO" id="GO:0055085">
    <property type="term" value="P:transmembrane transport"/>
    <property type="evidence" value="ECO:0007669"/>
    <property type="project" value="InterPro"/>
</dbReference>
<dbReference type="InterPro" id="IPR035906">
    <property type="entry name" value="MetI-like_sf"/>
</dbReference>
<gene>
    <name evidence="9" type="ORF">SAMN05216245_101362</name>
</gene>
<dbReference type="EMBL" id="FONL01000001">
    <property type="protein sequence ID" value="SFE09226.1"/>
    <property type="molecule type" value="Genomic_DNA"/>
</dbReference>
<evidence type="ECO:0000256" key="3">
    <source>
        <dbReference type="ARBA" id="ARBA00022475"/>
    </source>
</evidence>
<organism evidence="9 10">
    <name type="scientific">Succiniclasticum ruminis DSM 9236</name>
    <dbReference type="NCBI Taxonomy" id="1123323"/>
    <lineage>
        <taxon>Bacteria</taxon>
        <taxon>Bacillati</taxon>
        <taxon>Bacillota</taxon>
        <taxon>Negativicutes</taxon>
        <taxon>Acidaminococcales</taxon>
        <taxon>Acidaminococcaceae</taxon>
        <taxon>Succiniclasticum</taxon>
    </lineage>
</organism>
<dbReference type="PANTHER" id="PTHR43386">
    <property type="entry name" value="OLIGOPEPTIDE TRANSPORT SYSTEM PERMEASE PROTEIN APPC"/>
    <property type="match status" value="1"/>
</dbReference>
<dbReference type="Pfam" id="PF12911">
    <property type="entry name" value="OppC_N"/>
    <property type="match status" value="1"/>
</dbReference>
<feature type="transmembrane region" description="Helical" evidence="7">
    <location>
        <begin position="189"/>
        <end position="216"/>
    </location>
</feature>
<evidence type="ECO:0000256" key="6">
    <source>
        <dbReference type="ARBA" id="ARBA00023136"/>
    </source>
</evidence>
<dbReference type="CDD" id="cd06261">
    <property type="entry name" value="TM_PBP2"/>
    <property type="match status" value="1"/>
</dbReference>
<dbReference type="Pfam" id="PF00528">
    <property type="entry name" value="BPD_transp_1"/>
    <property type="match status" value="1"/>
</dbReference>
<dbReference type="Proteomes" id="UP000198896">
    <property type="component" value="Unassembled WGS sequence"/>
</dbReference>
<dbReference type="OrthoDB" id="9797472at2"/>
<feature type="transmembrane region" description="Helical" evidence="7">
    <location>
        <begin position="236"/>
        <end position="259"/>
    </location>
</feature>
<feature type="transmembrane region" description="Helical" evidence="7">
    <location>
        <begin position="76"/>
        <end position="100"/>
    </location>
</feature>
<evidence type="ECO:0000313" key="10">
    <source>
        <dbReference type="Proteomes" id="UP000198896"/>
    </source>
</evidence>
<evidence type="ECO:0000313" key="9">
    <source>
        <dbReference type="EMBL" id="SFE09226.1"/>
    </source>
</evidence>
<comment type="similarity">
    <text evidence="7">Belongs to the binding-protein-dependent transport system permease family.</text>
</comment>
<dbReference type="GO" id="GO:0005886">
    <property type="term" value="C:plasma membrane"/>
    <property type="evidence" value="ECO:0007669"/>
    <property type="project" value="UniProtKB-SubCell"/>
</dbReference>
<dbReference type="STRING" id="1123323.SAMN05216245_101362"/>
<feature type="transmembrane region" description="Helical" evidence="7">
    <location>
        <begin position="107"/>
        <end position="130"/>
    </location>
</feature>
<sequence>MRTKLGQLHYIYKLAIIVVLSIILCAVLAPWIAPYDPYQVSIDEILQHCSAKHWLGTDALGRDLLSRVIYGARTSVAFAVAVALCTMLVGVSLGIAGGYFGGITDRVIQCLVSMIQGLPGMSMMIAIAAVLPENDFRLIIAVTLTSWAGFSRIVRSEVIRIKGETYVEGIKSLGAGNRYILKEYVFPNILPVIAVLLTLRIGTSLLSASALSYLGLGVSPPAADWGVMISDARTYFRSYPVMILAPGIGITLFSLGINLTGDALCELLSIKKGPENKEM</sequence>
<dbReference type="SUPFAM" id="SSF161098">
    <property type="entry name" value="MetI-like"/>
    <property type="match status" value="1"/>
</dbReference>
<dbReference type="RefSeq" id="WP_093912535.1">
    <property type="nucleotide sequence ID" value="NZ_FONL01000001.1"/>
</dbReference>
<dbReference type="InterPro" id="IPR050366">
    <property type="entry name" value="BP-dependent_transpt_permease"/>
</dbReference>
<evidence type="ECO:0000256" key="4">
    <source>
        <dbReference type="ARBA" id="ARBA00022692"/>
    </source>
</evidence>
<dbReference type="InterPro" id="IPR000515">
    <property type="entry name" value="MetI-like"/>
</dbReference>
<protein>
    <submittedName>
        <fullName evidence="9">Peptide/nickel transport system permease protein</fullName>
    </submittedName>
</protein>
<dbReference type="PANTHER" id="PTHR43386:SF1">
    <property type="entry name" value="D,D-DIPEPTIDE TRANSPORT SYSTEM PERMEASE PROTEIN DDPC-RELATED"/>
    <property type="match status" value="1"/>
</dbReference>
<dbReference type="Gene3D" id="1.10.3720.10">
    <property type="entry name" value="MetI-like"/>
    <property type="match status" value="1"/>
</dbReference>
<comment type="subcellular location">
    <subcellularLocation>
        <location evidence="1 7">Cell membrane</location>
        <topology evidence="1 7">Multi-pass membrane protein</topology>
    </subcellularLocation>
</comment>
<keyword evidence="10" id="KW-1185">Reference proteome</keyword>
<name>A0A1I1XPE9_9FIRM</name>
<evidence type="ECO:0000256" key="5">
    <source>
        <dbReference type="ARBA" id="ARBA00022989"/>
    </source>
</evidence>
<dbReference type="InterPro" id="IPR025966">
    <property type="entry name" value="OppC_N"/>
</dbReference>
<dbReference type="PROSITE" id="PS50928">
    <property type="entry name" value="ABC_TM1"/>
    <property type="match status" value="1"/>
</dbReference>